<reference evidence="5" key="5">
    <citation type="journal article" date="2018" name="Nat. Plants">
        <title>Whole-genome landscape of Medicago truncatula symbiotic genes.</title>
        <authorList>
            <person name="Pecrix Y."/>
            <person name="Gamas P."/>
            <person name="Carrere S."/>
        </authorList>
    </citation>
    <scope>NUCLEOTIDE SEQUENCE</scope>
    <source>
        <tissue evidence="5">Leaves</tissue>
    </source>
</reference>
<protein>
    <submittedName>
        <fullName evidence="4 5">Late nodulin</fullName>
    </submittedName>
    <submittedName>
        <fullName evidence="3">Nodule-specific cysteine-rich peptide 176</fullName>
    </submittedName>
</protein>
<dbReference type="Proteomes" id="UP000265566">
    <property type="component" value="Chromosome 6"/>
</dbReference>
<evidence type="ECO:0000313" key="5">
    <source>
        <dbReference type="EMBL" id="RHN50685.1"/>
    </source>
</evidence>
<evidence type="ECO:0000259" key="2">
    <source>
        <dbReference type="Pfam" id="PF07127"/>
    </source>
</evidence>
<dbReference type="Proteomes" id="UP000002051">
    <property type="component" value="Chromosome 6"/>
</dbReference>
<organism evidence="3">
    <name type="scientific">Medicago truncatula</name>
    <name type="common">Barrel medic</name>
    <name type="synonym">Medicago tribuloides</name>
    <dbReference type="NCBI Taxonomy" id="3880"/>
    <lineage>
        <taxon>Eukaryota</taxon>
        <taxon>Viridiplantae</taxon>
        <taxon>Streptophyta</taxon>
        <taxon>Embryophyta</taxon>
        <taxon>Tracheophyta</taxon>
        <taxon>Spermatophyta</taxon>
        <taxon>Magnoliopsida</taxon>
        <taxon>eudicotyledons</taxon>
        <taxon>Gunneridae</taxon>
        <taxon>Pentapetalae</taxon>
        <taxon>rosids</taxon>
        <taxon>fabids</taxon>
        <taxon>Fabales</taxon>
        <taxon>Fabaceae</taxon>
        <taxon>Papilionoideae</taxon>
        <taxon>50 kb inversion clade</taxon>
        <taxon>NPAAA clade</taxon>
        <taxon>Hologalegina</taxon>
        <taxon>IRL clade</taxon>
        <taxon>Trifolieae</taxon>
        <taxon>Medicago</taxon>
    </lineage>
</organism>
<dbReference type="Pfam" id="PF07127">
    <property type="entry name" value="Nodulin_late"/>
    <property type="match status" value="1"/>
</dbReference>
<evidence type="ECO:0000313" key="4">
    <source>
        <dbReference type="EMBL" id="AES75094.1"/>
    </source>
</evidence>
<feature type="signal peptide" evidence="1">
    <location>
        <begin position="1"/>
        <end position="24"/>
    </location>
</feature>
<dbReference type="InterPro" id="IPR009810">
    <property type="entry name" value="Nodulin_late_dom"/>
</dbReference>
<feature type="chain" id="PRO_5014565801" evidence="1">
    <location>
        <begin position="25"/>
        <end position="56"/>
    </location>
</feature>
<evidence type="ECO:0000313" key="3">
    <source>
        <dbReference type="EMBL" id="ABS31419.1"/>
    </source>
</evidence>
<dbReference type="EMBL" id="CM001222">
    <property type="protein sequence ID" value="AES75094.1"/>
    <property type="molecule type" value="Genomic_DNA"/>
</dbReference>
<dbReference type="AlphaFoldDB" id="A7KHB2"/>
<sequence length="56" mass="6446">MAHIFNYVYALLVFLSLFLMVTNGIHIGCDKDRDCPKQMCHLNQTPKCLKNICKCV</sequence>
<feature type="domain" description="Late nodulin" evidence="2">
    <location>
        <begin position="1"/>
        <end position="54"/>
    </location>
</feature>
<proteinExistence type="evidence at transcript level"/>
<dbReference type="EMBL" id="PSQE01000006">
    <property type="protein sequence ID" value="RHN50685.1"/>
    <property type="molecule type" value="Genomic_DNA"/>
</dbReference>
<keyword evidence="1" id="KW-0732">Signal</keyword>
<evidence type="ECO:0000313" key="7">
    <source>
        <dbReference type="Proteomes" id="UP000002051"/>
    </source>
</evidence>
<reference evidence="6" key="4">
    <citation type="submission" date="2015-04" db="UniProtKB">
        <authorList>
            <consortium name="EnsemblPlants"/>
        </authorList>
    </citation>
    <scope>IDENTIFICATION</scope>
    <source>
        <strain evidence="6">cv. Jemalong A17</strain>
    </source>
</reference>
<evidence type="ECO:0000256" key="1">
    <source>
        <dbReference type="SAM" id="SignalP"/>
    </source>
</evidence>
<accession>A7KHB2</accession>
<dbReference type="PaxDb" id="3880-AES75094"/>
<dbReference type="GO" id="GO:0046872">
    <property type="term" value="F:metal ion binding"/>
    <property type="evidence" value="ECO:0007669"/>
    <property type="project" value="InterPro"/>
</dbReference>
<reference evidence="4 7" key="2">
    <citation type="journal article" date="2011" name="Nature">
        <title>The Medicago genome provides insight into the evolution of rhizobial symbioses.</title>
        <authorList>
            <person name="Young N.D."/>
            <person name="Debelle F."/>
            <person name="Oldroyd G.E."/>
            <person name="Geurts R."/>
            <person name="Cannon S.B."/>
            <person name="Udvardi M.K."/>
            <person name="Benedito V.A."/>
            <person name="Mayer K.F."/>
            <person name="Gouzy J."/>
            <person name="Schoof H."/>
            <person name="Van de Peer Y."/>
            <person name="Proost S."/>
            <person name="Cook D.R."/>
            <person name="Meyers B.C."/>
            <person name="Spannagl M."/>
            <person name="Cheung F."/>
            <person name="De Mita S."/>
            <person name="Krishnakumar V."/>
            <person name="Gundlach H."/>
            <person name="Zhou S."/>
            <person name="Mudge J."/>
            <person name="Bharti A.K."/>
            <person name="Murray J.D."/>
            <person name="Naoumkina M.A."/>
            <person name="Rosen B."/>
            <person name="Silverstein K.A."/>
            <person name="Tang H."/>
            <person name="Rombauts S."/>
            <person name="Zhao P.X."/>
            <person name="Zhou P."/>
            <person name="Barbe V."/>
            <person name="Bardou P."/>
            <person name="Bechner M."/>
            <person name="Bellec A."/>
            <person name="Berger A."/>
            <person name="Berges H."/>
            <person name="Bidwell S."/>
            <person name="Bisseling T."/>
            <person name="Choisne N."/>
            <person name="Couloux A."/>
            <person name="Denny R."/>
            <person name="Deshpande S."/>
            <person name="Dai X."/>
            <person name="Doyle J.J."/>
            <person name="Dudez A.M."/>
            <person name="Farmer A.D."/>
            <person name="Fouteau S."/>
            <person name="Franken C."/>
            <person name="Gibelin C."/>
            <person name="Gish J."/>
            <person name="Goldstein S."/>
            <person name="Gonzalez A.J."/>
            <person name="Green P.J."/>
            <person name="Hallab A."/>
            <person name="Hartog M."/>
            <person name="Hua A."/>
            <person name="Humphray S.J."/>
            <person name="Jeong D.H."/>
            <person name="Jing Y."/>
            <person name="Jocker A."/>
            <person name="Kenton S.M."/>
            <person name="Kim D.J."/>
            <person name="Klee K."/>
            <person name="Lai H."/>
            <person name="Lang C."/>
            <person name="Lin S."/>
            <person name="Macmil S.L."/>
            <person name="Magdelenat G."/>
            <person name="Matthews L."/>
            <person name="McCorrison J."/>
            <person name="Monaghan E.L."/>
            <person name="Mun J.H."/>
            <person name="Najar F.Z."/>
            <person name="Nicholson C."/>
            <person name="Noirot C."/>
            <person name="O'Bleness M."/>
            <person name="Paule C.R."/>
            <person name="Poulain J."/>
            <person name="Prion F."/>
            <person name="Qin B."/>
            <person name="Qu C."/>
            <person name="Retzel E.F."/>
            <person name="Riddle C."/>
            <person name="Sallet E."/>
            <person name="Samain S."/>
            <person name="Samson N."/>
            <person name="Sanders I."/>
            <person name="Saurat O."/>
            <person name="Scarpelli C."/>
            <person name="Schiex T."/>
            <person name="Segurens B."/>
            <person name="Severin A.J."/>
            <person name="Sherrier D.J."/>
            <person name="Shi R."/>
            <person name="Sims S."/>
            <person name="Singer S.R."/>
            <person name="Sinharoy S."/>
            <person name="Sterck L."/>
            <person name="Viollet A."/>
            <person name="Wang B.B."/>
            <person name="Wang K."/>
            <person name="Wang M."/>
            <person name="Wang X."/>
            <person name="Warfsmann J."/>
            <person name="Weissenbach J."/>
            <person name="White D.D."/>
            <person name="White J.D."/>
            <person name="Wiley G.B."/>
            <person name="Wincker P."/>
            <person name="Xing Y."/>
            <person name="Yang L."/>
            <person name="Yao Z."/>
            <person name="Ying F."/>
            <person name="Zhai J."/>
            <person name="Zhou L."/>
            <person name="Zuber A."/>
            <person name="Denarie J."/>
            <person name="Dixon R.A."/>
            <person name="May G.D."/>
            <person name="Schwartz D.C."/>
            <person name="Rogers J."/>
            <person name="Quetier F."/>
            <person name="Town C.D."/>
            <person name="Roe B.A."/>
        </authorList>
    </citation>
    <scope>NUCLEOTIDE SEQUENCE [LARGE SCALE GENOMIC DNA]</scope>
    <source>
        <strain evidence="4">A17</strain>
        <strain evidence="6 7">cv. Jemalong A17</strain>
    </source>
</reference>
<reference evidence="4 7" key="3">
    <citation type="journal article" date="2014" name="BMC Genomics">
        <title>An improved genome release (version Mt4.0) for the model legume Medicago truncatula.</title>
        <authorList>
            <person name="Tang H."/>
            <person name="Krishnakumar V."/>
            <person name="Bidwell S."/>
            <person name="Rosen B."/>
            <person name="Chan A."/>
            <person name="Zhou S."/>
            <person name="Gentzbittel L."/>
            <person name="Childs K.L."/>
            <person name="Yandell M."/>
            <person name="Gundlach H."/>
            <person name="Mayer K.F."/>
            <person name="Schwartz D.C."/>
            <person name="Town C.D."/>
        </authorList>
    </citation>
    <scope>GENOME REANNOTATION</scope>
    <source>
        <strain evidence="6 7">cv. Jemalong A17</strain>
    </source>
</reference>
<name>A7KHB2_MEDTR</name>
<dbReference type="HOGENOM" id="CLU_181053_0_0_1"/>
<keyword evidence="7" id="KW-1185">Reference proteome</keyword>
<gene>
    <name evidence="4" type="ordered locus">MTR_6g025330</name>
    <name evidence="5" type="ORF">MtrunA17_Chr6g0460201</name>
</gene>
<evidence type="ECO:0000313" key="6">
    <source>
        <dbReference type="EnsemblPlants" id="AES75094"/>
    </source>
</evidence>
<dbReference type="EnsemblPlants" id="AES75094">
    <property type="protein sequence ID" value="AES75094"/>
    <property type="gene ID" value="MTR_6g025330"/>
</dbReference>
<dbReference type="EMBL" id="EF414333">
    <property type="protein sequence ID" value="ABS31419.1"/>
    <property type="molecule type" value="mRNA"/>
</dbReference>
<reference evidence="3" key="1">
    <citation type="journal article" date="2007" name="Mol. Plant Microbe Interact.">
        <title>Genomic organization and evolutionary insights on GRP and NCR genes, two large nodule-specific gene families in Medicago truncatula.</title>
        <authorList>
            <person name="Alunni B."/>
            <person name="Kevei Z."/>
            <person name="Redondo-Nieto M."/>
            <person name="Kondorosi A."/>
            <person name="Mergaert P."/>
            <person name="Kondorosi E."/>
        </authorList>
    </citation>
    <scope>NUCLEOTIDE SEQUENCE</scope>
</reference>
<dbReference type="Gramene" id="rna35006">
    <property type="protein sequence ID" value="RHN50685.1"/>
    <property type="gene ID" value="gene35006"/>
</dbReference>